<proteinExistence type="predicted"/>
<organism evidence="1 2">
    <name type="scientific">Geobacillus proteiniphilus</name>
    <dbReference type="NCBI Taxonomy" id="860353"/>
    <lineage>
        <taxon>Bacteria</taxon>
        <taxon>Bacillati</taxon>
        <taxon>Bacillota</taxon>
        <taxon>Bacilli</taxon>
        <taxon>Bacillales</taxon>
        <taxon>Anoxybacillaceae</taxon>
        <taxon>Geobacillus</taxon>
    </lineage>
</organism>
<evidence type="ECO:0000313" key="2">
    <source>
        <dbReference type="Proteomes" id="UP000186030"/>
    </source>
</evidence>
<reference evidence="1 2" key="1">
    <citation type="submission" date="2016-11" db="EMBL/GenBank/DDBJ databases">
        <authorList>
            <person name="Kadnikov V."/>
            <person name="Nazina T."/>
        </authorList>
    </citation>
    <scope>NUCLEOTIDE SEQUENCE [LARGE SCALE GENOMIC DNA]</scope>
    <source>
        <strain evidence="1 2">1017</strain>
    </source>
</reference>
<reference evidence="2" key="2">
    <citation type="submission" date="2017-01" db="EMBL/GenBank/DDBJ databases">
        <title>Genome sequencing and annotation of Geobacillus sp. 1017, a Hydrocarbon-Oxidizing Thermophilic Bacterium Isolated from a Heavy Oil Reservoir (China).</title>
        <authorList>
            <person name="Kadnikov V.V."/>
            <person name="Mardanov A.V."/>
            <person name="Poltaraus A.B."/>
            <person name="Sokolova D.S."/>
            <person name="Semenova E.M."/>
            <person name="Ravin N.V."/>
            <person name="Tourova T.P."/>
            <person name="Nazina T.N."/>
        </authorList>
    </citation>
    <scope>NUCLEOTIDE SEQUENCE [LARGE SCALE GENOMIC DNA]</scope>
    <source>
        <strain evidence="2">1017</strain>
    </source>
</reference>
<sequence length="38" mass="4712">MWMLVASNMTISFSLLRFYHKQWGWFFPAFGRTKRNRV</sequence>
<evidence type="ECO:0000313" key="1">
    <source>
        <dbReference type="EMBL" id="OKO87785.1"/>
    </source>
</evidence>
<gene>
    <name evidence="1" type="ORF">BRO54_3785</name>
</gene>
<protein>
    <submittedName>
        <fullName evidence="1">Uncharacterized protein</fullName>
    </submittedName>
</protein>
<dbReference type="Proteomes" id="UP000186030">
    <property type="component" value="Unassembled WGS sequence"/>
</dbReference>
<name>A0A1Q5SIV5_9BACL</name>
<dbReference type="AlphaFoldDB" id="A0A1Q5SIV5"/>
<dbReference type="EMBL" id="MQMG01000089">
    <property type="protein sequence ID" value="OKO87785.1"/>
    <property type="molecule type" value="Genomic_DNA"/>
</dbReference>
<comment type="caution">
    <text evidence="1">The sequence shown here is derived from an EMBL/GenBank/DDBJ whole genome shotgun (WGS) entry which is preliminary data.</text>
</comment>
<accession>A0A1Q5SIV5</accession>